<dbReference type="Proteomes" id="UP000634136">
    <property type="component" value="Unassembled WGS sequence"/>
</dbReference>
<evidence type="ECO:0000313" key="3">
    <source>
        <dbReference type="Proteomes" id="UP000634136"/>
    </source>
</evidence>
<proteinExistence type="predicted"/>
<evidence type="ECO:0000256" key="1">
    <source>
        <dbReference type="SAM" id="MobiDB-lite"/>
    </source>
</evidence>
<feature type="region of interest" description="Disordered" evidence="1">
    <location>
        <begin position="31"/>
        <end position="50"/>
    </location>
</feature>
<evidence type="ECO:0000313" key="2">
    <source>
        <dbReference type="EMBL" id="KAF7826036.1"/>
    </source>
</evidence>
<feature type="compositionally biased region" description="Basic and acidic residues" evidence="1">
    <location>
        <begin position="33"/>
        <end position="50"/>
    </location>
</feature>
<dbReference type="EMBL" id="JAAIUW010000006">
    <property type="protein sequence ID" value="KAF7826036.1"/>
    <property type="molecule type" value="Genomic_DNA"/>
</dbReference>
<dbReference type="AlphaFoldDB" id="A0A834TSC5"/>
<accession>A0A834TSC5</accession>
<sequence>MKKLEAKIVRDFVQIYSKKSAIKPKIGEYSSSTERDCLKPGNRTRKEVTA</sequence>
<comment type="caution">
    <text evidence="2">The sequence shown here is derived from an EMBL/GenBank/DDBJ whole genome shotgun (WGS) entry which is preliminary data.</text>
</comment>
<organism evidence="2 3">
    <name type="scientific">Senna tora</name>
    <dbReference type="NCBI Taxonomy" id="362788"/>
    <lineage>
        <taxon>Eukaryota</taxon>
        <taxon>Viridiplantae</taxon>
        <taxon>Streptophyta</taxon>
        <taxon>Embryophyta</taxon>
        <taxon>Tracheophyta</taxon>
        <taxon>Spermatophyta</taxon>
        <taxon>Magnoliopsida</taxon>
        <taxon>eudicotyledons</taxon>
        <taxon>Gunneridae</taxon>
        <taxon>Pentapetalae</taxon>
        <taxon>rosids</taxon>
        <taxon>fabids</taxon>
        <taxon>Fabales</taxon>
        <taxon>Fabaceae</taxon>
        <taxon>Caesalpinioideae</taxon>
        <taxon>Cassia clade</taxon>
        <taxon>Senna</taxon>
    </lineage>
</organism>
<gene>
    <name evidence="2" type="ORF">G2W53_017200</name>
</gene>
<reference evidence="2" key="1">
    <citation type="submission" date="2020-09" db="EMBL/GenBank/DDBJ databases">
        <title>Genome-Enabled Discovery of Anthraquinone Biosynthesis in Senna tora.</title>
        <authorList>
            <person name="Kang S.-H."/>
            <person name="Pandey R.P."/>
            <person name="Lee C.-M."/>
            <person name="Sim J.-S."/>
            <person name="Jeong J.-T."/>
            <person name="Choi B.-S."/>
            <person name="Jung M."/>
            <person name="Ginzburg D."/>
            <person name="Zhao K."/>
            <person name="Won S.Y."/>
            <person name="Oh T.-J."/>
            <person name="Yu Y."/>
            <person name="Kim N.-H."/>
            <person name="Lee O.R."/>
            <person name="Lee T.-H."/>
            <person name="Bashyal P."/>
            <person name="Kim T.-S."/>
            <person name="Lee W.-H."/>
            <person name="Kawkins C."/>
            <person name="Kim C.-K."/>
            <person name="Kim J.S."/>
            <person name="Ahn B.O."/>
            <person name="Rhee S.Y."/>
            <person name="Sohng J.K."/>
        </authorList>
    </citation>
    <scope>NUCLEOTIDE SEQUENCE</scope>
    <source>
        <tissue evidence="2">Leaf</tissue>
    </source>
</reference>
<keyword evidence="3" id="KW-1185">Reference proteome</keyword>
<name>A0A834TSC5_9FABA</name>
<protein>
    <submittedName>
        <fullName evidence="2">Uncharacterized protein</fullName>
    </submittedName>
</protein>